<reference evidence="2 3" key="1">
    <citation type="submission" date="2021-01" db="EMBL/GenBank/DDBJ databases">
        <title>Sequencing the genomes of 1000 actinobacteria strains.</title>
        <authorList>
            <person name="Klenk H.-P."/>
        </authorList>
    </citation>
    <scope>NUCLEOTIDE SEQUENCE [LARGE SCALE GENOMIC DNA]</scope>
    <source>
        <strain evidence="2 3">DSM 13057</strain>
    </source>
</reference>
<gene>
    <name evidence="2" type="ORF">JOE66_000451</name>
</gene>
<evidence type="ECO:0000313" key="3">
    <source>
        <dbReference type="Proteomes" id="UP000776164"/>
    </source>
</evidence>
<keyword evidence="3" id="KW-1185">Reference proteome</keyword>
<evidence type="ECO:0000313" key="2">
    <source>
        <dbReference type="EMBL" id="MBM7470817.1"/>
    </source>
</evidence>
<evidence type="ECO:0000259" key="1">
    <source>
        <dbReference type="PROSITE" id="PS50995"/>
    </source>
</evidence>
<dbReference type="PANTHER" id="PTHR33164">
    <property type="entry name" value="TRANSCRIPTIONAL REGULATOR, MARR FAMILY"/>
    <property type="match status" value="1"/>
</dbReference>
<keyword evidence="2" id="KW-0238">DNA-binding</keyword>
<dbReference type="SMART" id="SM00347">
    <property type="entry name" value="HTH_MARR"/>
    <property type="match status" value="1"/>
</dbReference>
<dbReference type="Gene3D" id="1.10.10.10">
    <property type="entry name" value="Winged helix-like DNA-binding domain superfamily/Winged helix DNA-binding domain"/>
    <property type="match status" value="1"/>
</dbReference>
<organism evidence="2 3">
    <name type="scientific">Subtercola frigoramans</name>
    <dbReference type="NCBI Taxonomy" id="120298"/>
    <lineage>
        <taxon>Bacteria</taxon>
        <taxon>Bacillati</taxon>
        <taxon>Actinomycetota</taxon>
        <taxon>Actinomycetes</taxon>
        <taxon>Micrococcales</taxon>
        <taxon>Microbacteriaceae</taxon>
        <taxon>Subtercola</taxon>
    </lineage>
</organism>
<dbReference type="SUPFAM" id="SSF46785">
    <property type="entry name" value="Winged helix' DNA-binding domain"/>
    <property type="match status" value="1"/>
</dbReference>
<comment type="caution">
    <text evidence="2">The sequence shown here is derived from an EMBL/GenBank/DDBJ whole genome shotgun (WGS) entry which is preliminary data.</text>
</comment>
<dbReference type="InterPro" id="IPR036390">
    <property type="entry name" value="WH_DNA-bd_sf"/>
</dbReference>
<dbReference type="Pfam" id="PF12802">
    <property type="entry name" value="MarR_2"/>
    <property type="match status" value="1"/>
</dbReference>
<sequence length="137" mass="14828">MTAELEQLGRRVKQAQYRHHRALDSRLATIGTTLTQWDALRAIAQNPGASAHALAVATFQSDQSFGTLATRLSAQNLISRQAGRGRAIEHHLTPEGERMLAAGYPLTAEVLASSFGALSEPERQTLLGLLNRVATDL</sequence>
<dbReference type="PROSITE" id="PS50995">
    <property type="entry name" value="HTH_MARR_2"/>
    <property type="match status" value="1"/>
</dbReference>
<dbReference type="InterPro" id="IPR000835">
    <property type="entry name" value="HTH_MarR-typ"/>
</dbReference>
<dbReference type="PANTHER" id="PTHR33164:SF103">
    <property type="entry name" value="REGULATORY PROTEIN MARR"/>
    <property type="match status" value="1"/>
</dbReference>
<feature type="domain" description="HTH marR-type" evidence="1">
    <location>
        <begin position="1"/>
        <end position="135"/>
    </location>
</feature>
<dbReference type="InterPro" id="IPR039422">
    <property type="entry name" value="MarR/SlyA-like"/>
</dbReference>
<name>A0ABS2L182_9MICO</name>
<dbReference type="InterPro" id="IPR036388">
    <property type="entry name" value="WH-like_DNA-bd_sf"/>
</dbReference>
<dbReference type="RefSeq" id="WP_205106517.1">
    <property type="nucleotide sequence ID" value="NZ_BAAAHT010000018.1"/>
</dbReference>
<accession>A0ABS2L182</accession>
<dbReference type="EMBL" id="JAFBBU010000001">
    <property type="protein sequence ID" value="MBM7470817.1"/>
    <property type="molecule type" value="Genomic_DNA"/>
</dbReference>
<dbReference type="Proteomes" id="UP000776164">
    <property type="component" value="Unassembled WGS sequence"/>
</dbReference>
<dbReference type="GO" id="GO:0003677">
    <property type="term" value="F:DNA binding"/>
    <property type="evidence" value="ECO:0007669"/>
    <property type="project" value="UniProtKB-KW"/>
</dbReference>
<proteinExistence type="predicted"/>
<protein>
    <submittedName>
        <fullName evidence="2">DNA-binding MarR family transcriptional regulator</fullName>
    </submittedName>
</protein>